<accession>A0A7C9VRF4</accession>
<proteinExistence type="predicted"/>
<dbReference type="AlphaFoldDB" id="A0A7C9VRF4"/>
<keyword evidence="3" id="KW-1185">Reference proteome</keyword>
<evidence type="ECO:0000259" key="1">
    <source>
        <dbReference type="Pfam" id="PF12680"/>
    </source>
</evidence>
<comment type="caution">
    <text evidence="2">The sequence shown here is derived from an EMBL/GenBank/DDBJ whole genome shotgun (WGS) entry which is preliminary data.</text>
</comment>
<reference evidence="2 3" key="1">
    <citation type="submission" date="2020-03" db="EMBL/GenBank/DDBJ databases">
        <title>Isolation and identification of active actinomycetes.</title>
        <authorList>
            <person name="Sun X."/>
        </authorList>
    </citation>
    <scope>NUCLEOTIDE SEQUENCE [LARGE SCALE GENOMIC DNA]</scope>
    <source>
        <strain evidence="2 3">NEAU-D13</strain>
    </source>
</reference>
<evidence type="ECO:0000313" key="3">
    <source>
        <dbReference type="Proteomes" id="UP000481360"/>
    </source>
</evidence>
<dbReference type="InterPro" id="IPR032710">
    <property type="entry name" value="NTF2-like_dom_sf"/>
</dbReference>
<organism evidence="2 3">
    <name type="scientific">Lentzea alba</name>
    <dbReference type="NCBI Taxonomy" id="2714351"/>
    <lineage>
        <taxon>Bacteria</taxon>
        <taxon>Bacillati</taxon>
        <taxon>Actinomycetota</taxon>
        <taxon>Actinomycetes</taxon>
        <taxon>Pseudonocardiales</taxon>
        <taxon>Pseudonocardiaceae</taxon>
        <taxon>Lentzea</taxon>
    </lineage>
</organism>
<protein>
    <submittedName>
        <fullName evidence="2">Nuclear transport factor 2 family protein</fullName>
    </submittedName>
</protein>
<dbReference type="Proteomes" id="UP000481360">
    <property type="component" value="Unassembled WGS sequence"/>
</dbReference>
<dbReference type="Pfam" id="PF12680">
    <property type="entry name" value="SnoaL_2"/>
    <property type="match status" value="1"/>
</dbReference>
<dbReference type="SUPFAM" id="SSF54427">
    <property type="entry name" value="NTF2-like"/>
    <property type="match status" value="1"/>
</dbReference>
<dbReference type="InterPro" id="IPR037401">
    <property type="entry name" value="SnoaL-like"/>
</dbReference>
<gene>
    <name evidence="2" type="ORF">G7043_27110</name>
</gene>
<evidence type="ECO:0000313" key="2">
    <source>
        <dbReference type="EMBL" id="NGY62594.1"/>
    </source>
</evidence>
<name>A0A7C9VRF4_9PSEU</name>
<dbReference type="EMBL" id="JAAMPJ010000007">
    <property type="protein sequence ID" value="NGY62594.1"/>
    <property type="molecule type" value="Genomic_DNA"/>
</dbReference>
<dbReference type="Gene3D" id="3.10.450.50">
    <property type="match status" value="1"/>
</dbReference>
<feature type="domain" description="SnoaL-like" evidence="1">
    <location>
        <begin position="18"/>
        <end position="112"/>
    </location>
</feature>
<sequence length="128" mass="14499">MGVPLTAVTDQIAREQRVRQYYQRVDAHDLTGLLDLFASDAVYHRPGYAPLVGRESLKRFYGEERAIREGSHSVSAAVLDGDRAAVHGEFHGVLKDGRAVSLRFADFFVFNDQGFFQRRDTFFFAPMV</sequence>